<proteinExistence type="inferred from homology"/>
<protein>
    <recommendedName>
        <fullName evidence="13">Cytochrome P450</fullName>
    </recommendedName>
</protein>
<dbReference type="PANTHER" id="PTHR47955">
    <property type="entry name" value="CYTOCHROME P450 FAMILY 71 PROTEIN"/>
    <property type="match status" value="1"/>
</dbReference>
<evidence type="ECO:0000256" key="2">
    <source>
        <dbReference type="ARBA" id="ARBA00010617"/>
    </source>
</evidence>
<keyword evidence="5" id="KW-0479">Metal-binding</keyword>
<dbReference type="Gene3D" id="1.10.630.10">
    <property type="entry name" value="Cytochrome P450"/>
    <property type="match status" value="1"/>
</dbReference>
<evidence type="ECO:0000256" key="4">
    <source>
        <dbReference type="ARBA" id="ARBA00022692"/>
    </source>
</evidence>
<evidence type="ECO:0000256" key="9">
    <source>
        <dbReference type="ARBA" id="ARBA00023033"/>
    </source>
</evidence>
<keyword evidence="7" id="KW-0560">Oxidoreductase</keyword>
<comment type="subcellular location">
    <subcellularLocation>
        <location evidence="1">Membrane</location>
    </subcellularLocation>
</comment>
<keyword evidence="4" id="KW-0812">Transmembrane</keyword>
<keyword evidence="8" id="KW-0408">Iron</keyword>
<organism evidence="11 12">
    <name type="scientific">Stylosanthes scabra</name>
    <dbReference type="NCBI Taxonomy" id="79078"/>
    <lineage>
        <taxon>Eukaryota</taxon>
        <taxon>Viridiplantae</taxon>
        <taxon>Streptophyta</taxon>
        <taxon>Embryophyta</taxon>
        <taxon>Tracheophyta</taxon>
        <taxon>Spermatophyta</taxon>
        <taxon>Magnoliopsida</taxon>
        <taxon>eudicotyledons</taxon>
        <taxon>Gunneridae</taxon>
        <taxon>Pentapetalae</taxon>
        <taxon>rosids</taxon>
        <taxon>fabids</taxon>
        <taxon>Fabales</taxon>
        <taxon>Fabaceae</taxon>
        <taxon>Papilionoideae</taxon>
        <taxon>50 kb inversion clade</taxon>
        <taxon>dalbergioids sensu lato</taxon>
        <taxon>Dalbergieae</taxon>
        <taxon>Pterocarpus clade</taxon>
        <taxon>Stylosanthes</taxon>
    </lineage>
</organism>
<dbReference type="InterPro" id="IPR036396">
    <property type="entry name" value="Cyt_P450_sf"/>
</dbReference>
<evidence type="ECO:0000256" key="10">
    <source>
        <dbReference type="ARBA" id="ARBA00023136"/>
    </source>
</evidence>
<dbReference type="Proteomes" id="UP001341840">
    <property type="component" value="Unassembled WGS sequence"/>
</dbReference>
<evidence type="ECO:0000256" key="5">
    <source>
        <dbReference type="ARBA" id="ARBA00022723"/>
    </source>
</evidence>
<evidence type="ECO:0000256" key="6">
    <source>
        <dbReference type="ARBA" id="ARBA00022989"/>
    </source>
</evidence>
<sequence length="68" mass="8042">MAREIMKTHDLTFADRPEFLPSKIIAYDSADIAFAPYGEFWRQMRKISTLELLSSKKVHSFSYIRQEE</sequence>
<keyword evidence="3" id="KW-0349">Heme</keyword>
<evidence type="ECO:0008006" key="13">
    <source>
        <dbReference type="Google" id="ProtNLM"/>
    </source>
</evidence>
<accession>A0ABU6S176</accession>
<name>A0ABU6S176_9FABA</name>
<evidence type="ECO:0000256" key="7">
    <source>
        <dbReference type="ARBA" id="ARBA00023002"/>
    </source>
</evidence>
<gene>
    <name evidence="11" type="ORF">PIB30_115063</name>
</gene>
<evidence type="ECO:0000313" key="11">
    <source>
        <dbReference type="EMBL" id="MED6130135.1"/>
    </source>
</evidence>
<dbReference type="SUPFAM" id="SSF48264">
    <property type="entry name" value="Cytochrome P450"/>
    <property type="match status" value="1"/>
</dbReference>
<feature type="non-terminal residue" evidence="11">
    <location>
        <position position="68"/>
    </location>
</feature>
<keyword evidence="9" id="KW-0503">Monooxygenase</keyword>
<keyword evidence="12" id="KW-1185">Reference proteome</keyword>
<evidence type="ECO:0000313" key="12">
    <source>
        <dbReference type="Proteomes" id="UP001341840"/>
    </source>
</evidence>
<reference evidence="11 12" key="1">
    <citation type="journal article" date="2023" name="Plants (Basel)">
        <title>Bridging the Gap: Combining Genomics and Transcriptomics Approaches to Understand Stylosanthes scabra, an Orphan Legume from the Brazilian Caatinga.</title>
        <authorList>
            <person name="Ferreira-Neto J.R.C."/>
            <person name="da Silva M.D."/>
            <person name="Binneck E."/>
            <person name="de Melo N.F."/>
            <person name="da Silva R.H."/>
            <person name="de Melo A.L.T.M."/>
            <person name="Pandolfi V."/>
            <person name="Bustamante F.O."/>
            <person name="Brasileiro-Vidal A.C."/>
            <person name="Benko-Iseppon A.M."/>
        </authorList>
    </citation>
    <scope>NUCLEOTIDE SEQUENCE [LARGE SCALE GENOMIC DNA]</scope>
    <source>
        <tissue evidence="11">Leaves</tissue>
    </source>
</reference>
<comment type="caution">
    <text evidence="11">The sequence shown here is derived from an EMBL/GenBank/DDBJ whole genome shotgun (WGS) entry which is preliminary data.</text>
</comment>
<dbReference type="EMBL" id="JASCZI010041909">
    <property type="protein sequence ID" value="MED6130135.1"/>
    <property type="molecule type" value="Genomic_DNA"/>
</dbReference>
<evidence type="ECO:0000256" key="8">
    <source>
        <dbReference type="ARBA" id="ARBA00023004"/>
    </source>
</evidence>
<keyword evidence="6" id="KW-1133">Transmembrane helix</keyword>
<evidence type="ECO:0000256" key="1">
    <source>
        <dbReference type="ARBA" id="ARBA00004370"/>
    </source>
</evidence>
<evidence type="ECO:0000256" key="3">
    <source>
        <dbReference type="ARBA" id="ARBA00022617"/>
    </source>
</evidence>
<keyword evidence="10" id="KW-0472">Membrane</keyword>
<comment type="similarity">
    <text evidence="2">Belongs to the cytochrome P450 family.</text>
</comment>
<dbReference type="PANTHER" id="PTHR47955:SF9">
    <property type="entry name" value="PREMNASPIRODIENE OXYGENASE-LIKE"/>
    <property type="match status" value="1"/>
</dbReference>